<dbReference type="EMBL" id="JH717897">
    <property type="protein sequence ID" value="EWZ48713.1"/>
    <property type="molecule type" value="Genomic_DNA"/>
</dbReference>
<evidence type="ECO:0000313" key="1">
    <source>
        <dbReference type="EMBL" id="EWZ48713.1"/>
    </source>
</evidence>
<proteinExistence type="predicted"/>
<reference evidence="1" key="1">
    <citation type="submission" date="2011-06" db="EMBL/GenBank/DDBJ databases">
        <title>The Genome Sequence of Fusarium oxysporum Fo47.</title>
        <authorList>
            <consortium name="The Broad Institute Genome Sequencing Platform"/>
            <person name="Ma L.-J."/>
            <person name="Gale L.R."/>
            <person name="Schwartz D.C."/>
            <person name="Zhou S."/>
            <person name="Corby-Kistler H."/>
            <person name="Young S.K."/>
            <person name="Zeng Q."/>
            <person name="Gargeya S."/>
            <person name="Fitzgerald M."/>
            <person name="Haas B."/>
            <person name="Abouelleil A."/>
            <person name="Alvarado L."/>
            <person name="Arachchi H.M."/>
            <person name="Berlin A."/>
            <person name="Brown A."/>
            <person name="Chapman S.B."/>
            <person name="Chen Z."/>
            <person name="Dunbar C."/>
            <person name="Freedman E."/>
            <person name="Gearin G."/>
            <person name="Gellesch M."/>
            <person name="Goldberg J."/>
            <person name="Griggs A."/>
            <person name="Gujja S."/>
            <person name="Heiman D."/>
            <person name="Howarth C."/>
            <person name="Larson L."/>
            <person name="Lui A."/>
            <person name="MacDonald P.J.P."/>
            <person name="Mehta T."/>
            <person name="Montmayeur A."/>
            <person name="Murphy C."/>
            <person name="Neiman D."/>
            <person name="Pearson M."/>
            <person name="Priest M."/>
            <person name="Roberts A."/>
            <person name="Saif S."/>
            <person name="Shea T."/>
            <person name="Shenoy N."/>
            <person name="Sisk P."/>
            <person name="Stolte C."/>
            <person name="Sykes S."/>
            <person name="Wortman J."/>
            <person name="Nusbaum C."/>
            <person name="Birren B."/>
        </authorList>
    </citation>
    <scope>NUCLEOTIDE SEQUENCE [LARGE SCALE GENOMIC DNA]</scope>
    <source>
        <strain evidence="1">Fo47</strain>
    </source>
</reference>
<dbReference type="AlphaFoldDB" id="W9L662"/>
<reference evidence="1" key="2">
    <citation type="submission" date="2012-06" db="EMBL/GenBank/DDBJ databases">
        <title>Annotation of the Genome Sequence of Fusarium oxysporum Fo47.</title>
        <authorList>
            <consortium name="The Broad Institute Genomics Platform"/>
            <person name="Ma L.-J."/>
            <person name="Corby-Kistler H."/>
            <person name="Broz K."/>
            <person name="Gale L.R."/>
            <person name="Jonkers W."/>
            <person name="O'Donnell K."/>
            <person name="Ploetz R."/>
            <person name="Steinberg C."/>
            <person name="Schwartz D.C."/>
            <person name="VanEtten H."/>
            <person name="Zhou S."/>
            <person name="Young S.K."/>
            <person name="Zeng Q."/>
            <person name="Gargeya S."/>
            <person name="Fitzgerald M."/>
            <person name="Abouelleil A."/>
            <person name="Alvarado L."/>
            <person name="Chapman S.B."/>
            <person name="Gainer-Dewar J."/>
            <person name="Goldberg J."/>
            <person name="Griggs A."/>
            <person name="Gujja S."/>
            <person name="Hansen M."/>
            <person name="Howarth C."/>
            <person name="Imamovic A."/>
            <person name="Ireland A."/>
            <person name="Larimer J."/>
            <person name="McCowan C."/>
            <person name="Murphy C."/>
            <person name="Pearson M."/>
            <person name="Poon T.W."/>
            <person name="Priest M."/>
            <person name="Roberts A."/>
            <person name="Saif S."/>
            <person name="Shea T."/>
            <person name="Sykes S."/>
            <person name="Wortman J."/>
            <person name="Nusbaum C."/>
            <person name="Birren B."/>
        </authorList>
    </citation>
    <scope>NUCLEOTIDE SEQUENCE</scope>
    <source>
        <strain evidence="1">Fo47</strain>
    </source>
</reference>
<sequence length="109" mass="12441">MRTSVSAQSHPETDKLRSIYHQHVIPSAFQAINRHPQPSQLPFFVALLSQPPQKTSVSQDKTRILKPKRESLNDENSLGYRLSGQRSEGDLRREGLFLAMAETVRDCPW</sequence>
<dbReference type="Proteomes" id="UP000030766">
    <property type="component" value="Unassembled WGS sequence"/>
</dbReference>
<name>W9L662_FUSOX</name>
<gene>
    <name evidence="1" type="ORF">FOZG_04201</name>
</gene>
<protein>
    <submittedName>
        <fullName evidence="1">Uncharacterized protein</fullName>
    </submittedName>
</protein>
<organism evidence="1">
    <name type="scientific">Fusarium oxysporum Fo47</name>
    <dbReference type="NCBI Taxonomy" id="660027"/>
    <lineage>
        <taxon>Eukaryota</taxon>
        <taxon>Fungi</taxon>
        <taxon>Dikarya</taxon>
        <taxon>Ascomycota</taxon>
        <taxon>Pezizomycotina</taxon>
        <taxon>Sordariomycetes</taxon>
        <taxon>Hypocreomycetidae</taxon>
        <taxon>Hypocreales</taxon>
        <taxon>Nectriaceae</taxon>
        <taxon>Fusarium</taxon>
        <taxon>Fusarium oxysporum species complex</taxon>
    </lineage>
</organism>
<dbReference type="HOGENOM" id="CLU_2184059_0_0_1"/>
<accession>W9L662</accession>
<dbReference type="VEuPathDB" id="FungiDB:FOZG_04201"/>